<organism evidence="1 2">
    <name type="scientific">Plastoroseomonas hellenica</name>
    <dbReference type="NCBI Taxonomy" id="2687306"/>
    <lineage>
        <taxon>Bacteria</taxon>
        <taxon>Pseudomonadati</taxon>
        <taxon>Pseudomonadota</taxon>
        <taxon>Alphaproteobacteria</taxon>
        <taxon>Acetobacterales</taxon>
        <taxon>Acetobacteraceae</taxon>
        <taxon>Plastoroseomonas</taxon>
    </lineage>
</organism>
<dbReference type="Proteomes" id="UP001196870">
    <property type="component" value="Unassembled WGS sequence"/>
</dbReference>
<name>A0ABS5F0D8_9PROT</name>
<protein>
    <recommendedName>
        <fullName evidence="3">Fungal lipase-like domain-containing protein</fullName>
    </recommendedName>
</protein>
<reference evidence="2" key="1">
    <citation type="journal article" date="2021" name="Syst. Appl. Microbiol.">
        <title>Roseomonas hellenica sp. nov., isolated from roots of wild-growing Alkanna tinctoria.</title>
        <authorList>
            <person name="Rat A."/>
            <person name="Naranjo H.D."/>
            <person name="Lebbe L."/>
            <person name="Cnockaert M."/>
            <person name="Krigas N."/>
            <person name="Grigoriadou K."/>
            <person name="Maloupa E."/>
            <person name="Willems A."/>
        </authorList>
    </citation>
    <scope>NUCLEOTIDE SEQUENCE [LARGE SCALE GENOMIC DNA]</scope>
    <source>
        <strain evidence="2">LMG 31523</strain>
    </source>
</reference>
<keyword evidence="2" id="KW-1185">Reference proteome</keyword>
<evidence type="ECO:0008006" key="3">
    <source>
        <dbReference type="Google" id="ProtNLM"/>
    </source>
</evidence>
<evidence type="ECO:0000313" key="2">
    <source>
        <dbReference type="Proteomes" id="UP001196870"/>
    </source>
</evidence>
<sequence length="242" mass="24742">MPVPITFREFCGIAKITYAPAVTAAAGGFARYTPMDRRLSGFQGAIYRRPAEGGLEWVVGIAGTQPTDGMGADVVADAGFGGSTGGVIAGILLGPLGSVLSTAGAVLLERQCHAAGELITAARGAMGRSDRLYVTGHSLGGGICQIVASRFGVPAVCFNPPSVTAVAGVESAYLRTKPAIVSLQVRNDPINETGRIGRWLGKIVPLPTARSGGDAHSIDLTYGELGPAGPFTAIGARDPFSF</sequence>
<dbReference type="EMBL" id="JAAGBB010000016">
    <property type="protein sequence ID" value="MBR0665640.1"/>
    <property type="molecule type" value="Genomic_DNA"/>
</dbReference>
<proteinExistence type="predicted"/>
<dbReference type="InterPro" id="IPR029058">
    <property type="entry name" value="AB_hydrolase_fold"/>
</dbReference>
<evidence type="ECO:0000313" key="1">
    <source>
        <dbReference type="EMBL" id="MBR0665640.1"/>
    </source>
</evidence>
<dbReference type="Gene3D" id="3.40.50.1820">
    <property type="entry name" value="alpha/beta hydrolase"/>
    <property type="match status" value="1"/>
</dbReference>
<accession>A0ABS5F0D8</accession>
<gene>
    <name evidence="1" type="ORF">GXW71_14870</name>
</gene>
<dbReference type="RefSeq" id="WP_211853310.1">
    <property type="nucleotide sequence ID" value="NZ_JAAGBB010000016.1"/>
</dbReference>
<dbReference type="SUPFAM" id="SSF53474">
    <property type="entry name" value="alpha/beta-Hydrolases"/>
    <property type="match status" value="1"/>
</dbReference>
<comment type="caution">
    <text evidence="1">The sequence shown here is derived from an EMBL/GenBank/DDBJ whole genome shotgun (WGS) entry which is preliminary data.</text>
</comment>